<dbReference type="EMBL" id="AP018165">
    <property type="protein sequence ID" value="BAX99813.1"/>
    <property type="molecule type" value="Genomic_DNA"/>
</dbReference>
<dbReference type="SUPFAM" id="SSF46689">
    <property type="entry name" value="Homeodomain-like"/>
    <property type="match status" value="1"/>
</dbReference>
<dbReference type="RefSeq" id="WP_231896939.1">
    <property type="nucleotide sequence ID" value="NZ_AP018165.1"/>
</dbReference>
<comment type="function">
    <text evidence="1">Involved in the transposition of the insertion sequence.</text>
</comment>
<sequence>MPKAYPPEFRSNVIAVARQGAATVSQVAADFGISESCLQRWLSIDDRRVAGGESATDADVRALREARKEDRVAGTGKLCAAASRRLPVSGRGPKIIYPLVRELAAAGNPTRVPAAVTCRVLKLTTQGYYKWLKHPVSQRDWDDAHLIDAAIDIHRDDPEFGYRFIADQLGEAGYRVSENRVARLCALQKIYSVHAKTRGRHRRPGPPVRDDLVERKFRSSTPDTVWLTDITEHSTRTGKLYLCAVKDTFSNRIVGYSMATRMTSQLAVKALNHAVAQRNPTGTVVHSDRGGQFRSVAYANALAIHGLRGSMGRVATCADNAAMESFFSLLQKNVLNRRRWDNREQLSLAIAHWIERTYHRRRRQRALSKLTPIEFETINQTATAA</sequence>
<reference evidence="3 4" key="2">
    <citation type="journal article" date="2017" name="Int. J. Syst. Evol. Microbiol.">
        <title>Mycobacterium stephanolepidis sp. nov., a rapidly growing species related to Mycobacterium chelonae, isolated from marine teleost fish, Stephanolepis cirrhifer.</title>
        <authorList>
            <person name="Fukano H."/>
            <person name="Wada S."/>
            <person name="Kurata O."/>
            <person name="Katayama K."/>
            <person name="Fujiwara N."/>
            <person name="Hoshino Y."/>
        </authorList>
    </citation>
    <scope>NUCLEOTIDE SEQUENCE [LARGE SCALE GENOMIC DNA]</scope>
    <source>
        <strain evidence="3 4">NJB0901</strain>
    </source>
</reference>
<feature type="domain" description="Integrase catalytic" evidence="2">
    <location>
        <begin position="218"/>
        <end position="380"/>
    </location>
</feature>
<dbReference type="NCBIfam" id="NF033516">
    <property type="entry name" value="transpos_IS3"/>
    <property type="match status" value="1"/>
</dbReference>
<dbReference type="Proteomes" id="UP000217954">
    <property type="component" value="Chromosome"/>
</dbReference>
<evidence type="ECO:0000256" key="1">
    <source>
        <dbReference type="ARBA" id="ARBA00002286"/>
    </source>
</evidence>
<organism evidence="3 4">
    <name type="scientific">[Mycobacterium] stephanolepidis</name>
    <dbReference type="NCBI Taxonomy" id="1520670"/>
    <lineage>
        <taxon>Bacteria</taxon>
        <taxon>Bacillati</taxon>
        <taxon>Actinomycetota</taxon>
        <taxon>Actinomycetes</taxon>
        <taxon>Mycobacteriales</taxon>
        <taxon>Mycobacteriaceae</taxon>
        <taxon>Mycobacteroides</taxon>
    </lineage>
</organism>
<evidence type="ECO:0000313" key="3">
    <source>
        <dbReference type="EMBL" id="BAX99813.1"/>
    </source>
</evidence>
<keyword evidence="4" id="KW-1185">Reference proteome</keyword>
<dbReference type="GO" id="GO:0003676">
    <property type="term" value="F:nucleic acid binding"/>
    <property type="evidence" value="ECO:0007669"/>
    <property type="project" value="InterPro"/>
</dbReference>
<dbReference type="InterPro" id="IPR050900">
    <property type="entry name" value="Transposase_IS3/IS150/IS904"/>
</dbReference>
<dbReference type="PANTHER" id="PTHR46889:SF4">
    <property type="entry name" value="TRANSPOSASE INSO FOR INSERTION SEQUENCE ELEMENT IS911B-RELATED"/>
    <property type="match status" value="1"/>
</dbReference>
<dbReference type="Pfam" id="PF13333">
    <property type="entry name" value="rve_2"/>
    <property type="match status" value="1"/>
</dbReference>
<evidence type="ECO:0000259" key="2">
    <source>
        <dbReference type="PROSITE" id="PS50994"/>
    </source>
</evidence>
<dbReference type="Pfam" id="PF00665">
    <property type="entry name" value="rve"/>
    <property type="match status" value="1"/>
</dbReference>
<dbReference type="InterPro" id="IPR025948">
    <property type="entry name" value="HTH-like_dom"/>
</dbReference>
<dbReference type="InterPro" id="IPR048020">
    <property type="entry name" value="Transpos_IS3"/>
</dbReference>
<proteinExistence type="predicted"/>
<dbReference type="KEGG" id="mste:MSTE_04520"/>
<name>A0A1Z4F3J8_9MYCO</name>
<dbReference type="Gene3D" id="1.10.10.60">
    <property type="entry name" value="Homeodomain-like"/>
    <property type="match status" value="1"/>
</dbReference>
<dbReference type="AlphaFoldDB" id="A0A1Z4F3J8"/>
<dbReference type="PANTHER" id="PTHR46889">
    <property type="entry name" value="TRANSPOSASE INSF FOR INSERTION SEQUENCE IS3B-RELATED"/>
    <property type="match status" value="1"/>
</dbReference>
<dbReference type="InterPro" id="IPR012337">
    <property type="entry name" value="RNaseH-like_sf"/>
</dbReference>
<reference evidence="4" key="1">
    <citation type="journal article" date="2017" name="Genome Announc.">
        <title>Complete Genome Sequence of Mycobacterium stephanolepidis.</title>
        <authorList>
            <person name="Fukano H."/>
            <person name="Yoshida M."/>
            <person name="Katayama Y."/>
            <person name="Omatsu T."/>
            <person name="Mizutani T."/>
            <person name="Kurata O."/>
            <person name="Wada S."/>
            <person name="Hoshino Y."/>
        </authorList>
    </citation>
    <scope>NUCLEOTIDE SEQUENCE [LARGE SCALE GENOMIC DNA]</scope>
    <source>
        <strain evidence="4">NJB0901</strain>
    </source>
</reference>
<dbReference type="InterPro" id="IPR009057">
    <property type="entry name" value="Homeodomain-like_sf"/>
</dbReference>
<dbReference type="Pfam" id="PF13276">
    <property type="entry name" value="HTH_21"/>
    <property type="match status" value="1"/>
</dbReference>
<dbReference type="InterPro" id="IPR001584">
    <property type="entry name" value="Integrase_cat-core"/>
</dbReference>
<dbReference type="InterPro" id="IPR036397">
    <property type="entry name" value="RNaseH_sf"/>
</dbReference>
<dbReference type="PROSITE" id="PS50994">
    <property type="entry name" value="INTEGRASE"/>
    <property type="match status" value="1"/>
</dbReference>
<dbReference type="SUPFAM" id="SSF53098">
    <property type="entry name" value="Ribonuclease H-like"/>
    <property type="match status" value="1"/>
</dbReference>
<dbReference type="Gene3D" id="3.30.420.10">
    <property type="entry name" value="Ribonuclease H-like superfamily/Ribonuclease H"/>
    <property type="match status" value="1"/>
</dbReference>
<evidence type="ECO:0000313" key="4">
    <source>
        <dbReference type="Proteomes" id="UP000217954"/>
    </source>
</evidence>
<gene>
    <name evidence="3" type="ORF">MSTE_04520</name>
</gene>
<dbReference type="GO" id="GO:0015074">
    <property type="term" value="P:DNA integration"/>
    <property type="evidence" value="ECO:0007669"/>
    <property type="project" value="InterPro"/>
</dbReference>
<accession>A0A1Z4F3J8</accession>
<protein>
    <submittedName>
        <fullName evidence="3">Transposase</fullName>
    </submittedName>
</protein>